<keyword evidence="4" id="KW-1185">Reference proteome</keyword>
<evidence type="ECO:0000259" key="2">
    <source>
        <dbReference type="Pfam" id="PF09976"/>
    </source>
</evidence>
<dbReference type="eggNOG" id="COG4649">
    <property type="taxonomic scope" value="Bacteria"/>
</dbReference>
<comment type="caution">
    <text evidence="3">The sequence shown here is derived from an EMBL/GenBank/DDBJ whole genome shotgun (WGS) entry which is preliminary data.</text>
</comment>
<organism evidence="3 4">
    <name type="scientific">Bartonella bovis 91-4</name>
    <dbReference type="NCBI Taxonomy" id="1094491"/>
    <lineage>
        <taxon>Bacteria</taxon>
        <taxon>Pseudomonadati</taxon>
        <taxon>Pseudomonadota</taxon>
        <taxon>Alphaproteobacteria</taxon>
        <taxon>Hyphomicrobiales</taxon>
        <taxon>Bartonellaceae</taxon>
        <taxon>Bartonella</taxon>
    </lineage>
</organism>
<dbReference type="Pfam" id="PF09976">
    <property type="entry name" value="TPR_21"/>
    <property type="match status" value="1"/>
</dbReference>
<dbReference type="InterPro" id="IPR018704">
    <property type="entry name" value="SecYEG/CpoB_TPR"/>
</dbReference>
<keyword evidence="1" id="KW-1133">Transmembrane helix</keyword>
<dbReference type="EMBL" id="AGWA01000006">
    <property type="protein sequence ID" value="ENN92043.1"/>
    <property type="molecule type" value="Genomic_DNA"/>
</dbReference>
<keyword evidence="1" id="KW-0472">Membrane</keyword>
<dbReference type="SUPFAM" id="SSF48452">
    <property type="entry name" value="TPR-like"/>
    <property type="match status" value="1"/>
</dbReference>
<feature type="transmembrane region" description="Helical" evidence="1">
    <location>
        <begin position="26"/>
        <end position="47"/>
    </location>
</feature>
<feature type="domain" description="Ancillary SecYEG translocon subunit/Cell division coordinator CpoB TPR" evidence="2">
    <location>
        <begin position="20"/>
        <end position="158"/>
    </location>
</feature>
<dbReference type="Proteomes" id="UP000014038">
    <property type="component" value="Chromosome"/>
</dbReference>
<evidence type="ECO:0000313" key="4">
    <source>
        <dbReference type="Proteomes" id="UP000014038"/>
    </source>
</evidence>
<dbReference type="OrthoDB" id="7173339at2"/>
<dbReference type="STRING" id="1094491.BBbe_03480"/>
<reference evidence="3 4" key="1">
    <citation type="journal article" date="2013" name="PLoS Genet.">
        <title>A gene transfer agent and a dynamic repertoire of secretion systems hold the keys to the explosive radiation of the emerging pathogen Bartonella.</title>
        <authorList>
            <person name="Guy L."/>
            <person name="Nystedt B."/>
            <person name="Toft C."/>
            <person name="Zaremba-Niedzwiedzka K."/>
            <person name="Berglund E.C."/>
            <person name="Granberg F."/>
            <person name="Naslund K."/>
            <person name="Eriksson A.S."/>
            <person name="Andersson S.G."/>
        </authorList>
    </citation>
    <scope>NUCLEOTIDE SEQUENCE [LARGE SCALE GENOMIC DNA]</scope>
    <source>
        <strain evidence="3 4">91-4</strain>
    </source>
</reference>
<dbReference type="AlphaFoldDB" id="N6UPH4"/>
<dbReference type="HOGENOM" id="CLU_073302_1_1_5"/>
<sequence length="225" mass="25682">MSYDSFIREVNEELRQEKVRAFWGRYSFLIIVSAIIFVLVIAIYQIYHYEQMSKASKIGDTFITSLNLADSLQFDEAMNQLENVKISDFGGYPFLARLREASLLMQQGNAVKSVEIFDAVAADKKAPQILQRVAKIRAAYILVDIGTFDDVKKRVKDMANDIDPMRMSAREVLGLSAYKANKINDAIYYFQKISEENILGLKITDRAKIMLELIQSERKVSKGVN</sequence>
<evidence type="ECO:0000313" key="3">
    <source>
        <dbReference type="EMBL" id="ENN92043.1"/>
    </source>
</evidence>
<name>N6UPH4_9HYPH</name>
<accession>N6UPH4</accession>
<evidence type="ECO:0000256" key="1">
    <source>
        <dbReference type="SAM" id="Phobius"/>
    </source>
</evidence>
<dbReference type="InterPro" id="IPR011990">
    <property type="entry name" value="TPR-like_helical_dom_sf"/>
</dbReference>
<proteinExistence type="predicted"/>
<gene>
    <name evidence="3" type="ORF">BBbe_03480</name>
</gene>
<keyword evidence="1" id="KW-0812">Transmembrane</keyword>
<protein>
    <recommendedName>
        <fullName evidence="2">Ancillary SecYEG translocon subunit/Cell division coordinator CpoB TPR domain-containing protein</fullName>
    </recommendedName>
</protein>
<dbReference type="RefSeq" id="WP_010700910.1">
    <property type="nucleotide sequence ID" value="NZ_CM001844.1"/>
</dbReference>
<dbReference type="PATRIC" id="fig|1094491.5.peg.380"/>